<proteinExistence type="predicted"/>
<sequence length="241" mass="27529">NRTLHLHLQRFNVNCQEWLLKTMCGGVEIRTIYNGNKQCKACLISRLSCERAGTRFNVRGTNDDGHVANFCETEQVIFLEDKVSSFIQTRGSVPLFWEQPGIQVGSHKVKMSRGYEASAPAFERHLSTIKVQYGDQVIVNLLGSKEGEDMLSKAFQNHHKASAFRQDIPHVVFDYHQICRGGRPENLRKVLKPKLEQHNNRFEFFYAEGDNVLRQQSGTVRTNCLDCLDRTNAVQAFIGLE</sequence>
<dbReference type="InterPro" id="IPR002013">
    <property type="entry name" value="SAC_dom"/>
</dbReference>
<evidence type="ECO:0000313" key="8">
    <source>
        <dbReference type="Proteomes" id="UP000694865"/>
    </source>
</evidence>
<dbReference type="PANTHER" id="PTHR45662:SF2">
    <property type="entry name" value="PHOSPHATIDYLINOSITOL-3-PHOSPHATASE SAC1"/>
    <property type="match status" value="1"/>
</dbReference>
<dbReference type="PANTHER" id="PTHR45662">
    <property type="entry name" value="PHOSPHATIDYLINOSITIDE PHOSPHATASE SAC1"/>
    <property type="match status" value="1"/>
</dbReference>
<evidence type="ECO:0000256" key="1">
    <source>
        <dbReference type="ARBA" id="ARBA00013038"/>
    </source>
</evidence>
<dbReference type="GeneID" id="102807720"/>
<dbReference type="Pfam" id="PF02383">
    <property type="entry name" value="Syja_N"/>
    <property type="match status" value="1"/>
</dbReference>
<dbReference type="EC" id="3.1.3.64" evidence="1"/>
<evidence type="ECO:0000256" key="5">
    <source>
        <dbReference type="ARBA" id="ARBA00041396"/>
    </source>
</evidence>
<reference evidence="9" key="1">
    <citation type="submission" date="2025-08" db="UniProtKB">
        <authorList>
            <consortium name="RefSeq"/>
        </authorList>
    </citation>
    <scope>IDENTIFICATION</scope>
    <source>
        <tissue evidence="9">Testes</tissue>
    </source>
</reference>
<feature type="domain" description="SAC" evidence="7">
    <location>
        <begin position="1"/>
        <end position="241"/>
    </location>
</feature>
<evidence type="ECO:0000256" key="4">
    <source>
        <dbReference type="ARBA" id="ARBA00040795"/>
    </source>
</evidence>
<feature type="non-terminal residue" evidence="9">
    <location>
        <position position="241"/>
    </location>
</feature>
<evidence type="ECO:0000256" key="6">
    <source>
        <dbReference type="ARBA" id="ARBA00041911"/>
    </source>
</evidence>
<comment type="catalytic activity">
    <reaction evidence="2">
        <text>a 1,2-diacyl-sn-glycero-3-phospho-(1D-myo-inositol-3-phosphate) + H2O = a 1,2-diacyl-sn-glycero-3-phospho-(1D-myo-inositol) + phosphate</text>
        <dbReference type="Rhea" id="RHEA:12316"/>
        <dbReference type="ChEBI" id="CHEBI:15377"/>
        <dbReference type="ChEBI" id="CHEBI:43474"/>
        <dbReference type="ChEBI" id="CHEBI:57880"/>
        <dbReference type="ChEBI" id="CHEBI:58088"/>
        <dbReference type="EC" id="3.1.3.64"/>
    </reaction>
    <physiologicalReaction direction="left-to-right" evidence="2">
        <dbReference type="Rhea" id="RHEA:12317"/>
    </physiologicalReaction>
</comment>
<dbReference type="PROSITE" id="PS50275">
    <property type="entry name" value="SAC"/>
    <property type="match status" value="1"/>
</dbReference>
<accession>A0ABM0M345</accession>
<gene>
    <name evidence="9" type="primary">LOC102807720</name>
</gene>
<evidence type="ECO:0000259" key="7">
    <source>
        <dbReference type="PROSITE" id="PS50275"/>
    </source>
</evidence>
<organism evidence="8 9">
    <name type="scientific">Saccoglossus kowalevskii</name>
    <name type="common">Acorn worm</name>
    <dbReference type="NCBI Taxonomy" id="10224"/>
    <lineage>
        <taxon>Eukaryota</taxon>
        <taxon>Metazoa</taxon>
        <taxon>Hemichordata</taxon>
        <taxon>Enteropneusta</taxon>
        <taxon>Harrimaniidae</taxon>
        <taxon>Saccoglossus</taxon>
    </lineage>
</organism>
<comment type="catalytic activity">
    <reaction evidence="3">
        <text>a 1,2-diacyl-sn-glycero-3-phospho-(1D-myo-inositol 4-phosphate) + H2O = a 1,2-diacyl-sn-glycero-3-phospho-(1D-myo-inositol) + phosphate</text>
        <dbReference type="Rhea" id="RHEA:55652"/>
        <dbReference type="ChEBI" id="CHEBI:15377"/>
        <dbReference type="ChEBI" id="CHEBI:43474"/>
        <dbReference type="ChEBI" id="CHEBI:57880"/>
        <dbReference type="ChEBI" id="CHEBI:58178"/>
    </reaction>
    <physiologicalReaction direction="left-to-right" evidence="3">
        <dbReference type="Rhea" id="RHEA:55653"/>
    </physiologicalReaction>
</comment>
<feature type="non-terminal residue" evidence="9">
    <location>
        <position position="1"/>
    </location>
</feature>
<keyword evidence="8" id="KW-1185">Reference proteome</keyword>
<evidence type="ECO:0000256" key="2">
    <source>
        <dbReference type="ARBA" id="ARBA00036631"/>
    </source>
</evidence>
<protein>
    <recommendedName>
        <fullName evidence="4">Phosphatidylinositol-3-phosphatase SAC1</fullName>
        <ecNumber evidence="1">3.1.3.64</ecNumber>
    </recommendedName>
    <alternativeName>
        <fullName evidence="6">Phosphatidylinositol-4-phosphate phosphatase</fullName>
    </alternativeName>
    <alternativeName>
        <fullName evidence="5">Suppressor of actin mutations 1-like protein</fullName>
    </alternativeName>
</protein>
<evidence type="ECO:0000256" key="3">
    <source>
        <dbReference type="ARBA" id="ARBA00036807"/>
    </source>
</evidence>
<name>A0ABM0M345_SACKO</name>
<evidence type="ECO:0000313" key="9">
    <source>
        <dbReference type="RefSeq" id="XP_006814436.1"/>
    </source>
</evidence>
<dbReference type="Proteomes" id="UP000694865">
    <property type="component" value="Unplaced"/>
</dbReference>
<dbReference type="RefSeq" id="XP_006814436.1">
    <property type="nucleotide sequence ID" value="XM_006814373.1"/>
</dbReference>